<dbReference type="EMBL" id="JACOGI010000001">
    <property type="protein sequence ID" value="MBC3515580.1"/>
    <property type="molecule type" value="Genomic_DNA"/>
</dbReference>
<evidence type="ECO:0000313" key="3">
    <source>
        <dbReference type="Proteomes" id="UP000597668"/>
    </source>
</evidence>
<dbReference type="PANTHER" id="PTHR32329">
    <property type="entry name" value="BIFUNCTIONAL PROTEIN [INCLUDES 2-HYDROXYACYL-COA DEHYDRATASE (N-TER) AND ITS ACTIVATOR DOMAIN (C_TERM)-RELATED"/>
    <property type="match status" value="1"/>
</dbReference>
<evidence type="ECO:0000256" key="1">
    <source>
        <dbReference type="SAM" id="MobiDB-lite"/>
    </source>
</evidence>
<dbReference type="InterPro" id="IPR051805">
    <property type="entry name" value="Dehydratase_Activator_Redct"/>
</dbReference>
<accession>A0A8J6LUC4</accession>
<dbReference type="PANTHER" id="PTHR32329:SF4">
    <property type="entry name" value="ACTIVATOR OF 2-HYDROXYACYL-COA DEHYDRATASE"/>
    <property type="match status" value="1"/>
</dbReference>
<sequence>MPTEHQNKPVEFTPAMREDYTILVPMMLPIHFEMIVQILRESGYRAELLRTTGRRLVDEGLKNVHNDTCYPALLVIGQMIDALKSGQYDVNKTALLITQTGGGCRASNYIYLLRKALRQSGFPQVPVISINFTDLAGGTGFKITPKMLIKIVYAMIYGDMLMWLRNQCKPYELKKGQTDKVVDRWIKIMNRQFSSGKFLRVGHNYREILEDFAAIERHREKKIKVGIVGEIYMKYAPLGNNDLENFLIKEGAQPVVSGVLDFCLYCLKNGIIDYKLYGGTKGGKTIKTLSLRYCQHWQNQMIRAIKKHGEFTAPTPFAELEAAVDGFIGKGAKMGEGWLLTAEMLELIQSGVNNVVCTQPFGCLPNHIIAKGMMRKIKNKYPQANIVAVDYDPSATPINQENRLKLMLSNARLTEEFGAAPAAGKPKPILDKTEPAAAIPAERDQRETVTL</sequence>
<gene>
    <name evidence="2" type="ORF">H8K20_04090</name>
</gene>
<protein>
    <submittedName>
        <fullName evidence="2">2-hydroxyacyl-CoA dehydratase</fullName>
    </submittedName>
</protein>
<comment type="caution">
    <text evidence="2">The sequence shown here is derived from an EMBL/GenBank/DDBJ whole genome shotgun (WGS) entry which is preliminary data.</text>
</comment>
<organism evidence="2 3">
    <name type="scientific">Neobittarella massiliensis</name>
    <name type="common">ex Bilen et al. 2018</name>
    <dbReference type="NCBI Taxonomy" id="2041842"/>
    <lineage>
        <taxon>Bacteria</taxon>
        <taxon>Bacillati</taxon>
        <taxon>Bacillota</taxon>
        <taxon>Clostridia</taxon>
        <taxon>Eubacteriales</taxon>
        <taxon>Oscillospiraceae</taxon>
        <taxon>Neobittarella (ex Bilen et al. 2018)</taxon>
    </lineage>
</organism>
<dbReference type="RefSeq" id="WP_186487553.1">
    <property type="nucleotide sequence ID" value="NZ_JACOGI010000001.1"/>
</dbReference>
<feature type="compositionally biased region" description="Basic and acidic residues" evidence="1">
    <location>
        <begin position="441"/>
        <end position="451"/>
    </location>
</feature>
<dbReference type="Proteomes" id="UP000597668">
    <property type="component" value="Unassembled WGS sequence"/>
</dbReference>
<name>A0A8J6LUC4_9FIRM</name>
<reference evidence="2" key="1">
    <citation type="submission" date="2020-08" db="EMBL/GenBank/DDBJ databases">
        <authorList>
            <person name="Liu C."/>
            <person name="Sun Q."/>
        </authorList>
    </citation>
    <scope>NUCLEOTIDE SEQUENCE</scope>
    <source>
        <strain evidence="2">NSJ-65</strain>
    </source>
</reference>
<proteinExistence type="predicted"/>
<dbReference type="AlphaFoldDB" id="A0A8J6LUC4"/>
<feature type="region of interest" description="Disordered" evidence="1">
    <location>
        <begin position="421"/>
        <end position="451"/>
    </location>
</feature>
<keyword evidence="3" id="KW-1185">Reference proteome</keyword>
<evidence type="ECO:0000313" key="2">
    <source>
        <dbReference type="EMBL" id="MBC3515580.1"/>
    </source>
</evidence>